<dbReference type="OMA" id="PELYLCT"/>
<feature type="transmembrane region" description="Helical" evidence="15">
    <location>
        <begin position="21"/>
        <end position="39"/>
    </location>
</feature>
<dbReference type="GO" id="GO:0006518">
    <property type="term" value="P:peptide metabolic process"/>
    <property type="evidence" value="ECO:0007669"/>
    <property type="project" value="InterPro"/>
</dbReference>
<dbReference type="InterPro" id="IPR008977">
    <property type="entry name" value="PHM/PNGase_F_dom_sf"/>
</dbReference>
<keyword evidence="4" id="KW-0964">Secreted</keyword>
<evidence type="ECO:0000256" key="15">
    <source>
        <dbReference type="SAM" id="Phobius"/>
    </source>
</evidence>
<keyword evidence="5 13" id="KW-0479">Metal-binding</keyword>
<dbReference type="GO" id="GO:0005576">
    <property type="term" value="C:extracellular region"/>
    <property type="evidence" value="ECO:0007669"/>
    <property type="project" value="UniProtKB-SubCell"/>
</dbReference>
<keyword evidence="6" id="KW-0732">Signal</keyword>
<organism evidence="18">
    <name type="scientific">Bactrocera dorsalis</name>
    <name type="common">Oriental fruit fly</name>
    <name type="synonym">Dacus dorsalis</name>
    <dbReference type="NCBI Taxonomy" id="27457"/>
    <lineage>
        <taxon>Eukaryota</taxon>
        <taxon>Metazoa</taxon>
        <taxon>Ecdysozoa</taxon>
        <taxon>Arthropoda</taxon>
        <taxon>Hexapoda</taxon>
        <taxon>Insecta</taxon>
        <taxon>Pterygota</taxon>
        <taxon>Neoptera</taxon>
        <taxon>Endopterygota</taxon>
        <taxon>Diptera</taxon>
        <taxon>Brachycera</taxon>
        <taxon>Muscomorpha</taxon>
        <taxon>Tephritoidea</taxon>
        <taxon>Tephritidae</taxon>
        <taxon>Bactrocera</taxon>
        <taxon>Bactrocera</taxon>
    </lineage>
</organism>
<evidence type="ECO:0000256" key="9">
    <source>
        <dbReference type="ARBA" id="ARBA00023033"/>
    </source>
</evidence>
<feature type="binding site" evidence="13">
    <location>
        <position position="334"/>
    </location>
    <ligand>
        <name>Cu(2+)</name>
        <dbReference type="ChEBI" id="CHEBI:29036"/>
        <label>1</label>
        <note>catalytic</note>
    </ligand>
</feature>
<keyword evidence="7" id="KW-0560">Oxidoreductase</keyword>
<proteinExistence type="inferred from homology"/>
<evidence type="ECO:0000256" key="6">
    <source>
        <dbReference type="ARBA" id="ARBA00022729"/>
    </source>
</evidence>
<evidence type="ECO:0000256" key="1">
    <source>
        <dbReference type="ARBA" id="ARBA00004613"/>
    </source>
</evidence>
<dbReference type="PANTHER" id="PTHR10680:SF14">
    <property type="entry name" value="PEPTIDYL-GLYCINE ALPHA-AMIDATING MONOOXYGENASE"/>
    <property type="match status" value="1"/>
</dbReference>
<dbReference type="FunFam" id="2.60.120.310:FF:000005">
    <property type="entry name" value="Peptidylglycine alpha-hydroxylating monooxygenase"/>
    <property type="match status" value="1"/>
</dbReference>
<feature type="domain" description="Copper type II ascorbate-dependent monooxygenase C-terminal" evidence="17">
    <location>
        <begin position="218"/>
        <end position="366"/>
    </location>
</feature>
<evidence type="ECO:0000259" key="17">
    <source>
        <dbReference type="Pfam" id="PF03712"/>
    </source>
</evidence>
<feature type="binding site" evidence="13">
    <location>
        <position position="189"/>
    </location>
    <ligand>
        <name>Cu(2+)</name>
        <dbReference type="ChEBI" id="CHEBI:29036"/>
        <label>1</label>
        <note>catalytic</note>
    </ligand>
</feature>
<evidence type="ECO:0000256" key="10">
    <source>
        <dbReference type="ARBA" id="ARBA00023157"/>
    </source>
</evidence>
<keyword evidence="19" id="KW-1185">Reference proteome</keyword>
<dbReference type="Proteomes" id="UP001652620">
    <property type="component" value="Chromosome 3"/>
</dbReference>
<dbReference type="Pfam" id="PF01082">
    <property type="entry name" value="Cu2_monooxygen"/>
    <property type="match status" value="1"/>
</dbReference>
<evidence type="ECO:0000256" key="7">
    <source>
        <dbReference type="ARBA" id="ARBA00023002"/>
    </source>
</evidence>
<feature type="binding site" evidence="13">
    <location>
        <position position="113"/>
    </location>
    <ligand>
        <name>Cu(2+)</name>
        <dbReference type="ChEBI" id="CHEBI:29036"/>
        <label>1</label>
        <note>catalytic</note>
    </ligand>
</feature>
<dbReference type="InterPro" id="IPR036939">
    <property type="entry name" value="Cu2_ascorb_mOase_N_sf"/>
</dbReference>
<dbReference type="GO" id="GO:0004504">
    <property type="term" value="F:peptidylglycine monooxygenase activity"/>
    <property type="evidence" value="ECO:0007669"/>
    <property type="project" value="UniProtKB-EC"/>
</dbReference>
<dbReference type="RefSeq" id="XP_049307333.1">
    <property type="nucleotide sequence ID" value="XM_049451376.1"/>
</dbReference>
<protein>
    <recommendedName>
        <fullName evidence="3">peptidylglycine monooxygenase</fullName>
        <ecNumber evidence="3">1.14.17.3</ecNumber>
    </recommendedName>
</protein>
<comment type="cofactor">
    <cofactor evidence="13">
        <name>Cu(2+)</name>
        <dbReference type="ChEBI" id="CHEBI:29036"/>
    </cofactor>
    <text evidence="13">Binds 2 Cu(2+) ions per subunit.</text>
</comment>
<dbReference type="Pfam" id="PF03712">
    <property type="entry name" value="Cu2_monoox_C"/>
    <property type="match status" value="1"/>
</dbReference>
<feature type="disulfide bond" evidence="14">
    <location>
        <begin position="314"/>
        <end position="335"/>
    </location>
</feature>
<dbReference type="GO" id="GO:0005507">
    <property type="term" value="F:copper ion binding"/>
    <property type="evidence" value="ECO:0007669"/>
    <property type="project" value="InterPro"/>
</dbReference>
<evidence type="ECO:0000256" key="13">
    <source>
        <dbReference type="PIRSR" id="PIRSR600720-2"/>
    </source>
</evidence>
<dbReference type="EC" id="1.14.17.3" evidence="3"/>
<dbReference type="InterPro" id="IPR000323">
    <property type="entry name" value="Cu2_ascorb_mOase_N"/>
</dbReference>
<evidence type="ECO:0000313" key="18">
    <source>
        <dbReference type="EMBL" id="JAC58289.1"/>
    </source>
</evidence>
<keyword evidence="8 13" id="KW-0186">Copper</keyword>
<keyword evidence="15" id="KW-1133">Transmembrane helix</keyword>
<comment type="subcellular location">
    <subcellularLocation>
        <location evidence="1">Secreted</location>
    </subcellularLocation>
</comment>
<evidence type="ECO:0000313" key="20">
    <source>
        <dbReference type="RefSeq" id="XP_049307333.1"/>
    </source>
</evidence>
<feature type="binding site" evidence="13">
    <location>
        <position position="258"/>
    </location>
    <ligand>
        <name>Cu(2+)</name>
        <dbReference type="ChEBI" id="CHEBI:29036"/>
        <label>1</label>
        <note>catalytic</note>
    </ligand>
</feature>
<comment type="similarity">
    <text evidence="2">Belongs to the copper type II ascorbate-dependent monooxygenase family.</text>
</comment>
<dbReference type="EMBL" id="GAKP01000663">
    <property type="protein sequence ID" value="JAC58289.1"/>
    <property type="molecule type" value="Transcribed_RNA"/>
</dbReference>
<comment type="catalytic activity">
    <reaction evidence="12">
        <text>a [peptide]-C-terminal glycine + 2 L-ascorbate + O2 = a [peptide]-C-terminal (2S)-2-hydroxyglycine + 2 monodehydro-L-ascorbate radical + H2O</text>
        <dbReference type="Rhea" id="RHEA:21452"/>
        <dbReference type="Rhea" id="RHEA-COMP:13486"/>
        <dbReference type="Rhea" id="RHEA-COMP:15321"/>
        <dbReference type="ChEBI" id="CHEBI:15377"/>
        <dbReference type="ChEBI" id="CHEBI:15379"/>
        <dbReference type="ChEBI" id="CHEBI:38290"/>
        <dbReference type="ChEBI" id="CHEBI:59513"/>
        <dbReference type="ChEBI" id="CHEBI:137000"/>
        <dbReference type="ChEBI" id="CHEBI:142768"/>
        <dbReference type="EC" id="1.14.17.3"/>
    </reaction>
</comment>
<evidence type="ECO:0000256" key="3">
    <source>
        <dbReference type="ARBA" id="ARBA00012689"/>
    </source>
</evidence>
<evidence type="ECO:0000313" key="19">
    <source>
        <dbReference type="Proteomes" id="UP001652620"/>
    </source>
</evidence>
<dbReference type="InterPro" id="IPR014784">
    <property type="entry name" value="Cu2_ascorb_mOase-like_C"/>
</dbReference>
<keyword evidence="10 14" id="KW-1015">Disulfide bond</keyword>
<dbReference type="SUPFAM" id="SSF49742">
    <property type="entry name" value="PHM/PNGase F"/>
    <property type="match status" value="2"/>
</dbReference>
<sequence length="382" mass="43108">MWHMSITVLQAIFGMSTRTIYLLYHQMGIPILLMILFTLQCPTYGLVSYDYLENNEISDLNSVEQTARFPLLMPKVVPNKPELYLCTPVKVDYTTSYFIVGYEPNATMNTAHHMLVYGCGEPGATKPVWNCGEMSKEYSADSASPCGVHSHSQILYAWARDAPKLDLPNGVGFKVGLNTPIKYIVLQVHYAHIDKFKDGSTDDSGVFIDYTLRPLKKLAGVLLLGTAGLIPPNSIEHMETACEINENKTIHPIAYRTHTHSLGKVVSGYRVRTDEHGSHQWTLLGKRDPLTPQMFYPVENSDPIIVGDYLAARCTMISHRKRITEIGATNEDEMCNFYLMYYVENDEPLNMKYCFSQGPPNYYWNNPDVGLNNIPNIEASTL</sequence>
<keyword evidence="15" id="KW-0472">Membrane</keyword>
<feature type="disulfide bond" evidence="14">
    <location>
        <begin position="86"/>
        <end position="131"/>
    </location>
</feature>
<evidence type="ECO:0000259" key="16">
    <source>
        <dbReference type="Pfam" id="PF01082"/>
    </source>
</evidence>
<keyword evidence="11" id="KW-0325">Glycoprotein</keyword>
<dbReference type="FunFam" id="2.60.120.230:FF:000002">
    <property type="entry name" value="Peptidyl-glycine alpha-amidating monooxygenase B"/>
    <property type="match status" value="1"/>
</dbReference>
<dbReference type="Gene3D" id="2.60.120.230">
    <property type="match status" value="1"/>
</dbReference>
<gene>
    <name evidence="18" type="primary">PHM</name>
    <name evidence="20" type="synonym">LOC105228784</name>
</gene>
<evidence type="ECO:0000256" key="8">
    <source>
        <dbReference type="ARBA" id="ARBA00023008"/>
    </source>
</evidence>
<accession>A0A034WUI5</accession>
<dbReference type="Gene3D" id="2.60.120.310">
    <property type="entry name" value="Copper type II, ascorbate-dependent monooxygenase, N-terminal domain"/>
    <property type="match status" value="1"/>
</dbReference>
<reference evidence="20" key="2">
    <citation type="submission" date="2025-05" db="UniProtKB">
        <authorList>
            <consortium name="RefSeq"/>
        </authorList>
    </citation>
    <scope>IDENTIFICATION</scope>
    <source>
        <tissue evidence="20">Adult</tissue>
    </source>
</reference>
<evidence type="ECO:0000256" key="5">
    <source>
        <dbReference type="ARBA" id="ARBA00022723"/>
    </source>
</evidence>
<keyword evidence="15" id="KW-0812">Transmembrane</keyword>
<evidence type="ECO:0000256" key="12">
    <source>
        <dbReference type="ARBA" id="ARBA00048431"/>
    </source>
</evidence>
<evidence type="ECO:0000256" key="11">
    <source>
        <dbReference type="ARBA" id="ARBA00023180"/>
    </source>
</evidence>
<evidence type="ECO:0000256" key="4">
    <source>
        <dbReference type="ARBA" id="ARBA00022525"/>
    </source>
</evidence>
<dbReference type="AlphaFoldDB" id="A0A034WUI5"/>
<feature type="domain" description="Copper type II ascorbate-dependent monooxygenase N-terminal" evidence="16">
    <location>
        <begin position="70"/>
        <end position="196"/>
    </location>
</feature>
<feature type="binding site" evidence="13">
    <location>
        <position position="112"/>
    </location>
    <ligand>
        <name>Cu(2+)</name>
        <dbReference type="ChEBI" id="CHEBI:29036"/>
        <label>1</label>
        <note>catalytic</note>
    </ligand>
</feature>
<keyword evidence="9 18" id="KW-0503">Monooxygenase</keyword>
<evidence type="ECO:0000256" key="14">
    <source>
        <dbReference type="PIRSR" id="PIRSR600720-3"/>
    </source>
</evidence>
<feature type="disulfide bond" evidence="14">
    <location>
        <begin position="242"/>
        <end position="354"/>
    </location>
</feature>
<dbReference type="InterPro" id="IPR024548">
    <property type="entry name" value="Cu2_monoox_C"/>
</dbReference>
<dbReference type="OrthoDB" id="10044505at2759"/>
<reference evidence="18" key="1">
    <citation type="journal article" date="2014" name="BMC Genomics">
        <title>Characterizing the developmental transcriptome of the oriental fruit fly, Bactrocera dorsalis (Diptera: Tephritidae) through comparative genomic analysis with Drosophila melanogaster utilizing modENCODE datasets.</title>
        <authorList>
            <person name="Geib S.M."/>
            <person name="Calla B."/>
            <person name="Hall B."/>
            <person name="Hou S."/>
            <person name="Manoukis N.C."/>
        </authorList>
    </citation>
    <scope>NUCLEOTIDE SEQUENCE</scope>
    <source>
        <strain evidence="18">Punador</strain>
    </source>
</reference>
<feature type="binding site" evidence="13">
    <location>
        <position position="260"/>
    </location>
    <ligand>
        <name>Cu(2+)</name>
        <dbReference type="ChEBI" id="CHEBI:29036"/>
        <label>1</label>
        <note>catalytic</note>
    </ligand>
</feature>
<dbReference type="PANTHER" id="PTHR10680">
    <property type="entry name" value="PEPTIDYL-GLYCINE ALPHA-AMIDATING MONOOXYGENASE"/>
    <property type="match status" value="1"/>
</dbReference>
<name>A0A034WUI5_BACDO</name>
<dbReference type="GO" id="GO:0016020">
    <property type="term" value="C:membrane"/>
    <property type="evidence" value="ECO:0007669"/>
    <property type="project" value="InterPro"/>
</dbReference>
<feature type="disulfide bond" evidence="14">
    <location>
        <begin position="119"/>
        <end position="146"/>
    </location>
</feature>
<evidence type="ECO:0000256" key="2">
    <source>
        <dbReference type="ARBA" id="ARBA00010676"/>
    </source>
</evidence>
<dbReference type="InterPro" id="IPR000720">
    <property type="entry name" value="PHM/PAL"/>
</dbReference>
<dbReference type="PRINTS" id="PR00790">
    <property type="entry name" value="PAMONOXGNASE"/>
</dbReference>